<evidence type="ECO:0000313" key="1">
    <source>
        <dbReference type="EMBL" id="EMQ97859.1"/>
    </source>
</evidence>
<accession>M7N7V3</accession>
<proteinExistence type="predicted"/>
<evidence type="ECO:0000313" key="2">
    <source>
        <dbReference type="Proteomes" id="UP000012015"/>
    </source>
</evidence>
<dbReference type="AlphaFoldDB" id="M7N7V3"/>
<gene>
    <name evidence="1" type="ORF">ADIAG_02802</name>
</gene>
<protein>
    <submittedName>
        <fullName evidence="1">Uncharacterized protein</fullName>
    </submittedName>
</protein>
<sequence>MMQGMQGHGSTVNGRGAELRKTPVSINLSDLGCLAENTQDGILFGSAREEFTYALFGYPAASKVFVDSEFLDNNGSRRRDCHT</sequence>
<organism evidence="1 2">
    <name type="scientific">Paeniglutamicibacter gangotriensis Lz1y</name>
    <dbReference type="NCBI Taxonomy" id="1276920"/>
    <lineage>
        <taxon>Bacteria</taxon>
        <taxon>Bacillati</taxon>
        <taxon>Actinomycetota</taxon>
        <taxon>Actinomycetes</taxon>
        <taxon>Micrococcales</taxon>
        <taxon>Micrococcaceae</taxon>
        <taxon>Paeniglutamicibacter</taxon>
    </lineage>
</organism>
<dbReference type="Proteomes" id="UP000012015">
    <property type="component" value="Unassembled WGS sequence"/>
</dbReference>
<name>M7N7V3_9MICC</name>
<comment type="caution">
    <text evidence="1">The sequence shown here is derived from an EMBL/GenBank/DDBJ whole genome shotgun (WGS) entry which is preliminary data.</text>
</comment>
<reference evidence="1 2" key="1">
    <citation type="journal article" date="2013" name="Genome Announc.">
        <title>Draft Genome Sequence of Arthrobacter gangotriensis Strain Lz1yT, Isolated from a Penguin Rookery Soil Sample Collected in Antarctica, near the Indian Station Dakshin Gangotri.</title>
        <authorList>
            <person name="Shivaji S."/>
            <person name="Ara S."/>
            <person name="Bandi S."/>
            <person name="Singh A."/>
            <person name="Kumar Pinnaka A."/>
        </authorList>
    </citation>
    <scope>NUCLEOTIDE SEQUENCE [LARGE SCALE GENOMIC DNA]</scope>
    <source>
        <strain evidence="1 2">Lz1y</strain>
    </source>
</reference>
<dbReference type="EMBL" id="AOCK01000008">
    <property type="protein sequence ID" value="EMQ97859.1"/>
    <property type="molecule type" value="Genomic_DNA"/>
</dbReference>
<keyword evidence="2" id="KW-1185">Reference proteome</keyword>